<keyword evidence="8" id="KW-1185">Reference proteome</keyword>
<dbReference type="EMBL" id="LVVY01000011">
    <property type="protein sequence ID" value="OAM83495.1"/>
    <property type="molecule type" value="Genomic_DNA"/>
</dbReference>
<dbReference type="Gene3D" id="1.10.443.10">
    <property type="entry name" value="Intergrase catalytic core"/>
    <property type="match status" value="1"/>
</dbReference>
<feature type="region of interest" description="Disordered" evidence="5">
    <location>
        <begin position="339"/>
        <end position="364"/>
    </location>
</feature>
<name>A0A178I448_9HYPH</name>
<dbReference type="SUPFAM" id="SSF56349">
    <property type="entry name" value="DNA breaking-rejoining enzymes"/>
    <property type="match status" value="1"/>
</dbReference>
<dbReference type="GO" id="GO:0006310">
    <property type="term" value="P:DNA recombination"/>
    <property type="evidence" value="ECO:0007669"/>
    <property type="project" value="UniProtKB-KW"/>
</dbReference>
<dbReference type="InterPro" id="IPR050090">
    <property type="entry name" value="Tyrosine_recombinase_XerCD"/>
</dbReference>
<gene>
    <name evidence="7" type="ORF">A3840_01015</name>
</gene>
<dbReference type="InterPro" id="IPR011010">
    <property type="entry name" value="DNA_brk_join_enz"/>
</dbReference>
<dbReference type="AlphaFoldDB" id="A0A178I448"/>
<keyword evidence="4" id="KW-0233">DNA recombination</keyword>
<dbReference type="OrthoDB" id="7938263at2"/>
<evidence type="ECO:0000313" key="8">
    <source>
        <dbReference type="Proteomes" id="UP000078389"/>
    </source>
</evidence>
<dbReference type="RefSeq" id="WP_067450567.1">
    <property type="nucleotide sequence ID" value="NZ_LVVY01000011.1"/>
</dbReference>
<reference evidence="7 8" key="1">
    <citation type="submission" date="2016-03" db="EMBL/GenBank/DDBJ databases">
        <title>Genome sequencing of Devosia sp. S37.</title>
        <authorList>
            <person name="Mohd Nor M."/>
        </authorList>
    </citation>
    <scope>NUCLEOTIDE SEQUENCE [LARGE SCALE GENOMIC DNA]</scope>
    <source>
        <strain evidence="7 8">S37</strain>
    </source>
</reference>
<comment type="similarity">
    <text evidence="1">Belongs to the 'phage' integrase family.</text>
</comment>
<sequence>MAKSAANDRQYLEQWRGKWRVSMSVPKALHGRLGTRLKHPLNTDSLAIANQLKWPIVNEMKATIAQAQGSGTDLRAVAEEFRRQRERAQTDEEADEVETAISVTKDMLLGKRVGVDVDPRTGEESERFAPENEKAIAEFSKIIAGRATPLDSLHKQYMGQLTVKPRTRSDDLRAIALLQRWCAEKGVDAYLQSFPTRRSAVAFADDLQAMEPGLSPVTLNKYLRRLSRYWQWLEKREEVPSDVWKGVVLPVPEQAHDEKERPFTEEEMKKLLGGDAPQELHDLMRIAALTGCRLDPIVCLRVRDCENGAFLFKPQKKEKAARLCPIHSSLTEIIERRTKDKAPDDPIFPEWPAPQKSTSNRERSFKTSNDFTAYRRKVGVADERDGRRRSLVNFHSFRRWFITEAERADQPESLIAAVVGHKRGGMTLGLYSAGPKLEQARRVVEAVKLPR</sequence>
<dbReference type="InterPro" id="IPR010998">
    <property type="entry name" value="Integrase_recombinase_N"/>
</dbReference>
<dbReference type="STRING" id="1770058.A3840_01015"/>
<dbReference type="Proteomes" id="UP000078389">
    <property type="component" value="Unassembled WGS sequence"/>
</dbReference>
<keyword evidence="2" id="KW-0229">DNA integration</keyword>
<dbReference type="Pfam" id="PF00589">
    <property type="entry name" value="Phage_integrase"/>
    <property type="match status" value="1"/>
</dbReference>
<dbReference type="PANTHER" id="PTHR30349">
    <property type="entry name" value="PHAGE INTEGRASE-RELATED"/>
    <property type="match status" value="1"/>
</dbReference>
<evidence type="ECO:0000256" key="3">
    <source>
        <dbReference type="ARBA" id="ARBA00023125"/>
    </source>
</evidence>
<organism evidence="7 8">
    <name type="scientific">Devosia elaeis</name>
    <dbReference type="NCBI Taxonomy" id="1770058"/>
    <lineage>
        <taxon>Bacteria</taxon>
        <taxon>Pseudomonadati</taxon>
        <taxon>Pseudomonadota</taxon>
        <taxon>Alphaproteobacteria</taxon>
        <taxon>Hyphomicrobiales</taxon>
        <taxon>Devosiaceae</taxon>
        <taxon>Devosia</taxon>
    </lineage>
</organism>
<evidence type="ECO:0000256" key="2">
    <source>
        <dbReference type="ARBA" id="ARBA00022908"/>
    </source>
</evidence>
<evidence type="ECO:0000313" key="7">
    <source>
        <dbReference type="EMBL" id="OAM83495.1"/>
    </source>
</evidence>
<dbReference type="Gene3D" id="1.10.150.130">
    <property type="match status" value="1"/>
</dbReference>
<dbReference type="GO" id="GO:0003677">
    <property type="term" value="F:DNA binding"/>
    <property type="evidence" value="ECO:0007669"/>
    <property type="project" value="UniProtKB-KW"/>
</dbReference>
<dbReference type="PROSITE" id="PS51898">
    <property type="entry name" value="TYR_RECOMBINASE"/>
    <property type="match status" value="1"/>
</dbReference>
<protein>
    <submittedName>
        <fullName evidence="7">Integrase</fullName>
    </submittedName>
</protein>
<dbReference type="PANTHER" id="PTHR30349:SF41">
    <property type="entry name" value="INTEGRASE_RECOMBINASE PROTEIN MJ0367-RELATED"/>
    <property type="match status" value="1"/>
</dbReference>
<evidence type="ECO:0000256" key="4">
    <source>
        <dbReference type="ARBA" id="ARBA00023172"/>
    </source>
</evidence>
<dbReference type="GO" id="GO:0015074">
    <property type="term" value="P:DNA integration"/>
    <property type="evidence" value="ECO:0007669"/>
    <property type="project" value="UniProtKB-KW"/>
</dbReference>
<dbReference type="InterPro" id="IPR013762">
    <property type="entry name" value="Integrase-like_cat_sf"/>
</dbReference>
<proteinExistence type="inferred from homology"/>
<dbReference type="InterPro" id="IPR002104">
    <property type="entry name" value="Integrase_catalytic"/>
</dbReference>
<evidence type="ECO:0000259" key="6">
    <source>
        <dbReference type="PROSITE" id="PS51898"/>
    </source>
</evidence>
<feature type="domain" description="Tyr recombinase" evidence="6">
    <location>
        <begin position="258"/>
        <end position="445"/>
    </location>
</feature>
<evidence type="ECO:0000256" key="5">
    <source>
        <dbReference type="SAM" id="MobiDB-lite"/>
    </source>
</evidence>
<keyword evidence="3" id="KW-0238">DNA-binding</keyword>
<comment type="caution">
    <text evidence="7">The sequence shown here is derived from an EMBL/GenBank/DDBJ whole genome shotgun (WGS) entry which is preliminary data.</text>
</comment>
<accession>A0A178I448</accession>
<evidence type="ECO:0000256" key="1">
    <source>
        <dbReference type="ARBA" id="ARBA00008857"/>
    </source>
</evidence>